<feature type="domain" description="DUF6531" evidence="5">
    <location>
        <begin position="415"/>
        <end position="486"/>
    </location>
</feature>
<dbReference type="PANTHER" id="PTHR32305">
    <property type="match status" value="1"/>
</dbReference>
<organism evidence="8 9">
    <name type="scientific">Streptomyces nogalater</name>
    <dbReference type="NCBI Taxonomy" id="38314"/>
    <lineage>
        <taxon>Bacteria</taxon>
        <taxon>Bacillati</taxon>
        <taxon>Actinomycetota</taxon>
        <taxon>Actinomycetes</taxon>
        <taxon>Kitasatosporales</taxon>
        <taxon>Streptomycetaceae</taxon>
        <taxon>Streptomyces</taxon>
    </lineage>
</organism>
<dbReference type="InterPro" id="IPR050708">
    <property type="entry name" value="T6SS_VgrG/RHS"/>
</dbReference>
<protein>
    <submittedName>
        <fullName evidence="8">T7SS-secreted protein</fullName>
    </submittedName>
</protein>
<sequence length="1578" mass="173930">MGLGDVTNSLLSGAEDLYDKGKKKLGEGVDWATDKVGDKLDDVGLHKWADVVEDWGDGVASDLGATPGEQQLGETEEANELVHGDPAKIRASAGHLRDFHGAFDRVGQGLKKVDSSGWKGEGGDAFRKKFGVHPTKWTQAAEACKTAAGALESYADTVKWAQREAKEAVAVYKEGVKASKEAYDAYKDKVETYRAKAKAGEDPGPEPGTFHDPGKAKIQAARHRLAEARKQRNTAASEARDKVKEALAHAPAEPPPLERIRHDLKDGYLAVNTELTHVVGGALKGTAGLVNFVRGLNPVDPYNLTHPAAYLQNVSMTLSGLVSTAAHPERAAKAAVDSFKKDPSEFFGRMLPELVGTKGAGLARGGLRLGLKQGLEEAAEQGARTGARKTARDLVNEDPHGPSREPDSVYSGGTDPIDLATGRMFLPQTDVTLPGALPLVLARRVESGYRLGRWFGPSWCSTLDQRLEIDAEGVVYVTEDGLLLSYPHPAPGQPTLPGHGPRLPLDRVDGGYTVTDPRTGRTWHFADRGPGLAVLEQTDDRNGDWITFEYDEAGVPSAVVHSGGYRLRVESAGGRVTGLYLAGAGEGGSDLPLVRYGYTEGNLTEVRNSSGLPLRFAYDERGRVTSWTDTNGHAYTYAYDDRDRCVAQGGTEGHMSLRLSYGERDPDTGLRTTEAVNGEGAVRRYVVNDLHQIVAMVDPAGHTRRFTHDRFHRLLSETDAVGRTTSRRYDAMGNVTEIVRPDGRRTTLTYDARGLLTRLVRPDGSTLRQEFDERGNLTSVADSAGGRTYLTYDERGHVCATRDQYGRVTTIRCDAAGLPAEVRDHAGNVMRYRRDAFGRVTALTDPLGATGELEWSVEGRVTRRRNPDGTEESWTYDGEGNCLTHTNTVGAVTRFEYGPFDLLTARVEPDGSRYEFAYDNELRLTRVTNPQGQTWSYEYDSVGRLSAETDFGGRLIRYAYNAAGELVSRTNALGQVVSFEHDELGRIVRKSVDGEVMTYTYDFTGEIAHAANGHAELTLLRDRHGRLVSERLNGREVTYRYDEFGNLTARTTPSGAVSTWEYDAAGKPCRLTADGRVIALEYDRTGREVSRRFGESLTVSRSFDAMNRLVSQAVDHSRRSVQARTYAYRSDGSLTRVEDQLNGTRHYELDLAGRTTRVTGDRWAESYAYDRLGNQTAADWPARQFGDDGCGERGYQGADLVRAGRIRYEHDAAGRVVLRRRTRLSRKPDTWRYSWDAEDRLTRVVTPDGTVWRYLYDPLGRRIGKQRIAGNGVDVLEQVDFTWDGTSMCEQTTSWADSADSVTLTWHLNGAEAVAQSERRSMATAPQEEMDARFFAIVSDLSGTPCELIDESGDIAWRARVTNWGKLSWSVRSHAYTPLRFPGQYFDPETGLHYNYLRYYDPDIGHYLSLDPLGLAPAANPVGYVDRPSVSCDPLGLAPQKSPIPPKPYETPNLSHLAPHFNPEGGMSNCTYVAEAFDRYLAGEGIKPVPGNIPLQSLDRLESVYGRKFTETGFWDMVDHIRNSGHGARGLVAARPEAGMAGHVFNIVNHQGRVLFSDVQTGFVDPMLYKTFKLMRTN</sequence>
<dbReference type="RefSeq" id="WP_344353167.1">
    <property type="nucleotide sequence ID" value="NZ_BAAASM010000071.1"/>
</dbReference>
<dbReference type="Proteomes" id="UP001596065">
    <property type="component" value="Unassembled WGS sequence"/>
</dbReference>
<evidence type="ECO:0000259" key="7">
    <source>
        <dbReference type="Pfam" id="PF25023"/>
    </source>
</evidence>
<dbReference type="Pfam" id="PF03527">
    <property type="entry name" value="RHS"/>
    <property type="match status" value="1"/>
</dbReference>
<dbReference type="Pfam" id="PF20148">
    <property type="entry name" value="DUF6531"/>
    <property type="match status" value="1"/>
</dbReference>
<evidence type="ECO:0000256" key="2">
    <source>
        <dbReference type="SAM" id="MobiDB-lite"/>
    </source>
</evidence>
<dbReference type="NCBIfam" id="TIGR03696">
    <property type="entry name" value="Rhs_assc_core"/>
    <property type="match status" value="1"/>
</dbReference>
<dbReference type="InterPro" id="IPR045351">
    <property type="entry name" value="DUF6531"/>
</dbReference>
<feature type="compositionally biased region" description="Basic and acidic residues" evidence="2">
    <location>
        <begin position="238"/>
        <end position="247"/>
    </location>
</feature>
<feature type="domain" description="Putative T7SS secretion signal" evidence="6">
    <location>
        <begin position="15"/>
        <end position="254"/>
    </location>
</feature>
<feature type="domain" description="RHS protein conserved region" evidence="3">
    <location>
        <begin position="1338"/>
        <end position="1367"/>
    </location>
</feature>
<proteinExistence type="predicted"/>
<accession>A0ABW0WL71</accession>
<feature type="domain" description="Teneurin-like YD-shell" evidence="7">
    <location>
        <begin position="1097"/>
        <end position="1271"/>
    </location>
</feature>
<dbReference type="Pfam" id="PF15644">
    <property type="entry name" value="Gln_amidase"/>
    <property type="match status" value="1"/>
</dbReference>
<gene>
    <name evidence="8" type="ORF">ACFP3J_26385</name>
</gene>
<evidence type="ECO:0000256" key="1">
    <source>
        <dbReference type="ARBA" id="ARBA00022737"/>
    </source>
</evidence>
<feature type="region of interest" description="Disordered" evidence="2">
    <location>
        <begin position="226"/>
        <end position="259"/>
    </location>
</feature>
<keyword evidence="1" id="KW-0677">Repeat</keyword>
<dbReference type="InterPro" id="IPR006530">
    <property type="entry name" value="YD"/>
</dbReference>
<reference evidence="9" key="1">
    <citation type="journal article" date="2019" name="Int. J. Syst. Evol. Microbiol.">
        <title>The Global Catalogue of Microorganisms (GCM) 10K type strain sequencing project: providing services to taxonomists for standard genome sequencing and annotation.</title>
        <authorList>
            <consortium name="The Broad Institute Genomics Platform"/>
            <consortium name="The Broad Institute Genome Sequencing Center for Infectious Disease"/>
            <person name="Wu L."/>
            <person name="Ma J."/>
        </authorList>
    </citation>
    <scope>NUCLEOTIDE SEQUENCE [LARGE SCALE GENOMIC DNA]</scope>
    <source>
        <strain evidence="9">KCTC 5701</strain>
    </source>
</reference>
<dbReference type="Pfam" id="PF05593">
    <property type="entry name" value="RHS_repeat"/>
    <property type="match status" value="5"/>
</dbReference>
<feature type="region of interest" description="Disordered" evidence="2">
    <location>
        <begin position="378"/>
        <end position="414"/>
    </location>
</feature>
<evidence type="ECO:0000313" key="8">
    <source>
        <dbReference type="EMBL" id="MFC5658987.1"/>
    </source>
</evidence>
<evidence type="ECO:0000313" key="9">
    <source>
        <dbReference type="Proteomes" id="UP001596065"/>
    </source>
</evidence>
<evidence type="ECO:0000259" key="3">
    <source>
        <dbReference type="Pfam" id="PF03527"/>
    </source>
</evidence>
<dbReference type="InterPro" id="IPR049082">
    <property type="entry name" value="T7SS_signal"/>
</dbReference>
<dbReference type="Pfam" id="PF25023">
    <property type="entry name" value="TEN_YD-shell"/>
    <property type="match status" value="2"/>
</dbReference>
<keyword evidence="9" id="KW-1185">Reference proteome</keyword>
<comment type="caution">
    <text evidence="8">The sequence shown here is derived from an EMBL/GenBank/DDBJ whole genome shotgun (WGS) entry which is preliminary data.</text>
</comment>
<evidence type="ECO:0000259" key="4">
    <source>
        <dbReference type="Pfam" id="PF15644"/>
    </source>
</evidence>
<dbReference type="InterPro" id="IPR001826">
    <property type="entry name" value="RHS"/>
</dbReference>
<feature type="domain" description="Tox-PL" evidence="4">
    <location>
        <begin position="1496"/>
        <end position="1562"/>
    </location>
</feature>
<dbReference type="InterPro" id="IPR028908">
    <property type="entry name" value="Tox-PL_dom"/>
</dbReference>
<dbReference type="NCBIfam" id="TIGR01643">
    <property type="entry name" value="YD_repeat_2x"/>
    <property type="match status" value="13"/>
</dbReference>
<feature type="compositionally biased region" description="Basic and acidic residues" evidence="2">
    <location>
        <begin position="390"/>
        <end position="407"/>
    </location>
</feature>
<dbReference type="InterPro" id="IPR022385">
    <property type="entry name" value="Rhs_assc_core"/>
</dbReference>
<feature type="domain" description="Teneurin-like YD-shell" evidence="7">
    <location>
        <begin position="859"/>
        <end position="1002"/>
    </location>
</feature>
<evidence type="ECO:0000259" key="5">
    <source>
        <dbReference type="Pfam" id="PF20148"/>
    </source>
</evidence>
<dbReference type="EMBL" id="JBHSOE010000055">
    <property type="protein sequence ID" value="MFC5658987.1"/>
    <property type="molecule type" value="Genomic_DNA"/>
</dbReference>
<dbReference type="InterPro" id="IPR056823">
    <property type="entry name" value="TEN-like_YD-shell"/>
</dbReference>
<evidence type="ECO:0000259" key="6">
    <source>
        <dbReference type="Pfam" id="PF21725"/>
    </source>
</evidence>
<dbReference type="PANTHER" id="PTHR32305:SF15">
    <property type="entry name" value="PROTEIN RHSA-RELATED"/>
    <property type="match status" value="1"/>
</dbReference>
<dbReference type="Pfam" id="PF21725">
    <property type="entry name" value="T7SS_signal"/>
    <property type="match status" value="1"/>
</dbReference>
<dbReference type="InterPro" id="IPR031325">
    <property type="entry name" value="RHS_repeat"/>
</dbReference>
<name>A0ABW0WL71_STRNO</name>
<dbReference type="Gene3D" id="2.180.10.10">
    <property type="entry name" value="RHS repeat-associated core"/>
    <property type="match status" value="3"/>
</dbReference>